<keyword evidence="1" id="KW-0732">Signal</keyword>
<dbReference type="AlphaFoldDB" id="A0A1F5FH55"/>
<evidence type="ECO:0008006" key="5">
    <source>
        <dbReference type="Google" id="ProtNLM"/>
    </source>
</evidence>
<gene>
    <name evidence="3" type="ORF">A2368_00385</name>
</gene>
<keyword evidence="2" id="KW-1133">Transmembrane helix</keyword>
<dbReference type="EMBL" id="MFAM01000033">
    <property type="protein sequence ID" value="OGD78864.1"/>
    <property type="molecule type" value="Genomic_DNA"/>
</dbReference>
<comment type="caution">
    <text evidence="3">The sequence shown here is derived from an EMBL/GenBank/DDBJ whole genome shotgun (WGS) entry which is preliminary data.</text>
</comment>
<dbReference type="InterPro" id="IPR012640">
    <property type="entry name" value="Membr_lipoprot_lipid_attach_CS"/>
</dbReference>
<keyword evidence="2" id="KW-0472">Membrane</keyword>
<dbReference type="PROSITE" id="PS51257">
    <property type="entry name" value="PROKAR_LIPOPROTEIN"/>
    <property type="match status" value="1"/>
</dbReference>
<evidence type="ECO:0000313" key="4">
    <source>
        <dbReference type="Proteomes" id="UP000176682"/>
    </source>
</evidence>
<accession>A0A1F5FH55</accession>
<protein>
    <recommendedName>
        <fullName evidence="5">Lipoprotein</fullName>
    </recommendedName>
</protein>
<keyword evidence="2" id="KW-0812">Transmembrane</keyword>
<name>A0A1F5FH55_9BACT</name>
<evidence type="ECO:0000256" key="2">
    <source>
        <dbReference type="SAM" id="Phobius"/>
    </source>
</evidence>
<sequence>MNKLLFIIVSALFLSGCNRIDVHQPLTSALIPLTAGETVSQTFVANYDNLNIVRICLRNPDRVQTPIRFSLLVDKQEIRGIDFNSSNIDNTDCTRLQFTPIPNSAGQMFTASIMIYPPKESNLPSTPIFVEQYGQDLHFSTNYYQSLSSTLHESWTQFVRRLSLDPAFLLPYLLLIVITIFLCCKSSRSRS</sequence>
<dbReference type="Proteomes" id="UP000176682">
    <property type="component" value="Unassembled WGS sequence"/>
</dbReference>
<reference evidence="3 4" key="1">
    <citation type="journal article" date="2016" name="Nat. Commun.">
        <title>Thousands of microbial genomes shed light on interconnected biogeochemical processes in an aquifer system.</title>
        <authorList>
            <person name="Anantharaman K."/>
            <person name="Brown C.T."/>
            <person name="Hug L.A."/>
            <person name="Sharon I."/>
            <person name="Castelle C.J."/>
            <person name="Probst A.J."/>
            <person name="Thomas B.C."/>
            <person name="Singh A."/>
            <person name="Wilkins M.J."/>
            <person name="Karaoz U."/>
            <person name="Brodie E.L."/>
            <person name="Williams K.H."/>
            <person name="Hubbard S.S."/>
            <person name="Banfield J.F."/>
        </authorList>
    </citation>
    <scope>NUCLEOTIDE SEQUENCE [LARGE SCALE GENOMIC DNA]</scope>
</reference>
<proteinExistence type="predicted"/>
<evidence type="ECO:0000313" key="3">
    <source>
        <dbReference type="EMBL" id="OGD78864.1"/>
    </source>
</evidence>
<feature type="transmembrane region" description="Helical" evidence="2">
    <location>
        <begin position="167"/>
        <end position="184"/>
    </location>
</feature>
<dbReference type="Pfam" id="PF08139">
    <property type="entry name" value="LPAM_1"/>
    <property type="match status" value="1"/>
</dbReference>
<evidence type="ECO:0000256" key="1">
    <source>
        <dbReference type="ARBA" id="ARBA00022729"/>
    </source>
</evidence>
<organism evidence="3 4">
    <name type="scientific">Candidatus Collierbacteria bacterium RIFOXYB1_FULL_49_13</name>
    <dbReference type="NCBI Taxonomy" id="1817728"/>
    <lineage>
        <taxon>Bacteria</taxon>
        <taxon>Candidatus Collieribacteriota</taxon>
    </lineage>
</organism>